<evidence type="ECO:0000256" key="20">
    <source>
        <dbReference type="RuleBase" id="RU004494"/>
    </source>
</evidence>
<comment type="miscellaneous">
    <text evidence="20">The Rieske protein is a high potential 2Fe-2S protein.</text>
</comment>
<name>A0A6I6MJ80_9CAUL</name>
<dbReference type="InterPro" id="IPR019546">
    <property type="entry name" value="TAT_signal_bac_arc"/>
</dbReference>
<evidence type="ECO:0000256" key="15">
    <source>
        <dbReference type="ARBA" id="ARBA00023004"/>
    </source>
</evidence>
<evidence type="ECO:0000313" key="25">
    <source>
        <dbReference type="Proteomes" id="UP000431269"/>
    </source>
</evidence>
<evidence type="ECO:0000256" key="8">
    <source>
        <dbReference type="ARBA" id="ARBA00022475"/>
    </source>
</evidence>
<dbReference type="PROSITE" id="PS51296">
    <property type="entry name" value="RIESKE"/>
    <property type="match status" value="1"/>
</dbReference>
<dbReference type="AlphaFoldDB" id="A0A6I6MJ80"/>
<evidence type="ECO:0000256" key="12">
    <source>
        <dbReference type="ARBA" id="ARBA00022967"/>
    </source>
</evidence>
<evidence type="ECO:0000259" key="23">
    <source>
        <dbReference type="PROSITE" id="PS51296"/>
    </source>
</evidence>
<organism evidence="24 25">
    <name type="scientific">Terricaulis silvestris</name>
    <dbReference type="NCBI Taxonomy" id="2686094"/>
    <lineage>
        <taxon>Bacteria</taxon>
        <taxon>Pseudomonadati</taxon>
        <taxon>Pseudomonadota</taxon>
        <taxon>Alphaproteobacteria</taxon>
        <taxon>Caulobacterales</taxon>
        <taxon>Caulobacteraceae</taxon>
        <taxon>Terricaulis</taxon>
    </lineage>
</organism>
<feature type="domain" description="Rieske" evidence="23">
    <location>
        <begin position="109"/>
        <end position="210"/>
    </location>
</feature>
<dbReference type="GO" id="GO:0046872">
    <property type="term" value="F:metal ion binding"/>
    <property type="evidence" value="ECO:0007669"/>
    <property type="project" value="UniProtKB-KW"/>
</dbReference>
<dbReference type="GO" id="GO:0008121">
    <property type="term" value="F:quinol-cytochrome-c reductase activity"/>
    <property type="evidence" value="ECO:0007669"/>
    <property type="project" value="UniProtKB-EC"/>
</dbReference>
<dbReference type="Proteomes" id="UP000431269">
    <property type="component" value="Chromosome"/>
</dbReference>
<evidence type="ECO:0000313" key="24">
    <source>
        <dbReference type="EMBL" id="QGZ93901.1"/>
    </source>
</evidence>
<keyword evidence="10" id="KW-0001">2Fe-2S</keyword>
<dbReference type="GO" id="GO:0005886">
    <property type="term" value="C:plasma membrane"/>
    <property type="evidence" value="ECO:0007669"/>
    <property type="project" value="UniProtKB-SubCell"/>
</dbReference>
<keyword evidence="18" id="KW-1015">Disulfide bond</keyword>
<dbReference type="InterPro" id="IPR006317">
    <property type="entry name" value="Ubiquinol_cyt_c_Rdtase_Fe-S-su"/>
</dbReference>
<dbReference type="NCBIfam" id="TIGR01416">
    <property type="entry name" value="Rieske_proteo"/>
    <property type="match status" value="1"/>
</dbReference>
<comment type="subcellular location">
    <subcellularLocation>
        <location evidence="2">Cell membrane</location>
        <topology evidence="2">Single-pass membrane protein</topology>
    </subcellularLocation>
</comment>
<accession>A0A6I6MJ80</accession>
<evidence type="ECO:0000256" key="17">
    <source>
        <dbReference type="ARBA" id="ARBA00023136"/>
    </source>
</evidence>
<keyword evidence="11" id="KW-0479">Metal-binding</keyword>
<evidence type="ECO:0000256" key="2">
    <source>
        <dbReference type="ARBA" id="ARBA00004162"/>
    </source>
</evidence>
<comment type="catalytic activity">
    <reaction evidence="19 20">
        <text>a quinol + 2 Fe(III)-[cytochrome c](out) = a quinone + 2 Fe(II)-[cytochrome c](out) + 2 H(+)(out)</text>
        <dbReference type="Rhea" id="RHEA:11484"/>
        <dbReference type="Rhea" id="RHEA-COMP:10350"/>
        <dbReference type="Rhea" id="RHEA-COMP:14399"/>
        <dbReference type="ChEBI" id="CHEBI:15378"/>
        <dbReference type="ChEBI" id="CHEBI:24646"/>
        <dbReference type="ChEBI" id="CHEBI:29033"/>
        <dbReference type="ChEBI" id="CHEBI:29034"/>
        <dbReference type="ChEBI" id="CHEBI:132124"/>
        <dbReference type="EC" id="7.1.1.8"/>
    </reaction>
</comment>
<evidence type="ECO:0000256" key="3">
    <source>
        <dbReference type="ARBA" id="ARBA00010651"/>
    </source>
</evidence>
<keyword evidence="8" id="KW-1003">Cell membrane</keyword>
<evidence type="ECO:0000256" key="4">
    <source>
        <dbReference type="ARBA" id="ARBA00011649"/>
    </source>
</evidence>
<evidence type="ECO:0000256" key="21">
    <source>
        <dbReference type="RuleBase" id="RU004497"/>
    </source>
</evidence>
<evidence type="ECO:0000256" key="19">
    <source>
        <dbReference type="ARBA" id="ARBA00029351"/>
    </source>
</evidence>
<keyword evidence="25" id="KW-1185">Reference proteome</keyword>
<protein>
    <recommendedName>
        <fullName evidence="6 20">Ubiquinol-cytochrome c reductase iron-sulfur subunit</fullName>
        <ecNumber evidence="5 20">7.1.1.8</ecNumber>
    </recommendedName>
</protein>
<feature type="region of interest" description="Disordered" evidence="22">
    <location>
        <begin position="1"/>
        <end position="25"/>
    </location>
</feature>
<keyword evidence="7 20" id="KW-0813">Transport</keyword>
<keyword evidence="9 20" id="KW-0812">Transmembrane</keyword>
<dbReference type="PANTHER" id="PTHR10134">
    <property type="entry name" value="CYTOCHROME B-C1 COMPLEX SUBUNIT RIESKE, MITOCHONDRIAL"/>
    <property type="match status" value="1"/>
</dbReference>
<dbReference type="Gene3D" id="1.20.5.510">
    <property type="entry name" value="Single helix bin"/>
    <property type="match status" value="1"/>
</dbReference>
<evidence type="ECO:0000256" key="16">
    <source>
        <dbReference type="ARBA" id="ARBA00023014"/>
    </source>
</evidence>
<comment type="cofactor">
    <cofactor evidence="20">
        <name>[2Fe-2S] cluster</name>
        <dbReference type="ChEBI" id="CHEBI:190135"/>
    </cofactor>
    <text evidence="20">Binds 1 [2Fe-2S] cluster per subunit.</text>
</comment>
<evidence type="ECO:0000256" key="9">
    <source>
        <dbReference type="ARBA" id="ARBA00022692"/>
    </source>
</evidence>
<keyword evidence="12" id="KW-1278">Translocase</keyword>
<dbReference type="InterPro" id="IPR019470">
    <property type="entry name" value="Ubiq_cytC_Rdtase_Fe-S_su_TAT"/>
</dbReference>
<feature type="compositionally biased region" description="Polar residues" evidence="22">
    <location>
        <begin position="9"/>
        <end position="19"/>
    </location>
</feature>
<keyword evidence="17 20" id="KW-0472">Membrane</keyword>
<dbReference type="EC" id="7.1.1.8" evidence="5 20"/>
<dbReference type="GO" id="GO:0051537">
    <property type="term" value="F:2 iron, 2 sulfur cluster binding"/>
    <property type="evidence" value="ECO:0007669"/>
    <property type="project" value="UniProtKB-KW"/>
</dbReference>
<dbReference type="NCBIfam" id="TIGR01409">
    <property type="entry name" value="TAT_signal_seq"/>
    <property type="match status" value="1"/>
</dbReference>
<dbReference type="Pfam" id="PF00355">
    <property type="entry name" value="Rieske"/>
    <property type="match status" value="1"/>
</dbReference>
<evidence type="ECO:0000256" key="7">
    <source>
        <dbReference type="ARBA" id="ARBA00022448"/>
    </source>
</evidence>
<dbReference type="EMBL" id="CP047045">
    <property type="protein sequence ID" value="QGZ93901.1"/>
    <property type="molecule type" value="Genomic_DNA"/>
</dbReference>
<dbReference type="Pfam" id="PF10399">
    <property type="entry name" value="UCR_Fe-S_N"/>
    <property type="match status" value="1"/>
</dbReference>
<evidence type="ECO:0000256" key="5">
    <source>
        <dbReference type="ARBA" id="ARBA00012951"/>
    </source>
</evidence>
<evidence type="ECO:0000256" key="11">
    <source>
        <dbReference type="ARBA" id="ARBA00022723"/>
    </source>
</evidence>
<reference evidence="25" key="1">
    <citation type="submission" date="2019-12" db="EMBL/GenBank/DDBJ databases">
        <title>Complete genome of Terracaulis silvestris 0127_4.</title>
        <authorList>
            <person name="Vieira S."/>
            <person name="Riedel T."/>
            <person name="Sproer C."/>
            <person name="Pascual J."/>
            <person name="Boedeker C."/>
            <person name="Overmann J."/>
        </authorList>
    </citation>
    <scope>NUCLEOTIDE SEQUENCE [LARGE SCALE GENOMIC DNA]</scope>
    <source>
        <strain evidence="25">0127_4</strain>
    </source>
</reference>
<gene>
    <name evidence="24" type="primary">petA</name>
    <name evidence="24" type="ORF">DSM104635_00715</name>
</gene>
<dbReference type="CDD" id="cd03470">
    <property type="entry name" value="Rieske_cytochrome_bc1"/>
    <property type="match status" value="1"/>
</dbReference>
<dbReference type="SUPFAM" id="SSF50022">
    <property type="entry name" value="ISP domain"/>
    <property type="match status" value="1"/>
</dbReference>
<sequence length="212" mass="23192">MRRRAARFTNPTSLASPPNQGREMTGVAEAKPIDAHGGDEASRRDFIYIAAGAVGAVGVAATIWPFVDQMNPAADTRALSTTEVDLSVVALGQQIKVMWQGKPVFVRHRTPDEISRAQRDDYATLKDPQHDADRIVQEDGQPGRAEWLILQANCTHLGCVPTFVEGSQYGGWFCPCHGSDYDTSGRIRRGPAPKNLLIAPYVFMNDTSIRIG</sequence>
<evidence type="ECO:0000256" key="13">
    <source>
        <dbReference type="ARBA" id="ARBA00022982"/>
    </source>
</evidence>
<dbReference type="InterPro" id="IPR014349">
    <property type="entry name" value="Rieske_Fe-S_prot"/>
</dbReference>
<comment type="similarity">
    <text evidence="3">Belongs to the Rieske iron-sulfur protein family.</text>
</comment>
<dbReference type="KEGG" id="tsv:DSM104635_00715"/>
<dbReference type="Gene3D" id="2.102.10.10">
    <property type="entry name" value="Rieske [2Fe-2S] iron-sulphur domain"/>
    <property type="match status" value="1"/>
</dbReference>
<feature type="transmembrane region" description="Helical" evidence="20">
    <location>
        <begin position="46"/>
        <end position="67"/>
    </location>
</feature>
<evidence type="ECO:0000256" key="10">
    <source>
        <dbReference type="ARBA" id="ARBA00022714"/>
    </source>
</evidence>
<evidence type="ECO:0000256" key="6">
    <source>
        <dbReference type="ARBA" id="ARBA00019816"/>
    </source>
</evidence>
<comment type="function">
    <text evidence="1">Component of the ubiquinol-cytochrome c reductase complex (complex III or cytochrome b-c1 complex), which is a respiratory chain that generates an electrochemical potential coupled to ATP synthesis.</text>
</comment>
<comment type="subunit">
    <text evidence="4 21">The main subunits of complex b-c1 are: cytochrome b, cytochrome c1 and the Rieske protein.</text>
</comment>
<keyword evidence="16" id="KW-0411">Iron-sulfur</keyword>
<dbReference type="InterPro" id="IPR017941">
    <property type="entry name" value="Rieske_2Fe-2S"/>
</dbReference>
<keyword evidence="14 20" id="KW-1133">Transmembrane helix</keyword>
<keyword evidence="13 20" id="KW-0249">Electron transport</keyword>
<dbReference type="FunFam" id="2.102.10.10:FF:000001">
    <property type="entry name" value="Cytochrome b-c1 complex subunit Rieske, mitochondrial"/>
    <property type="match status" value="1"/>
</dbReference>
<dbReference type="PRINTS" id="PR00162">
    <property type="entry name" value="RIESKE"/>
</dbReference>
<dbReference type="InterPro" id="IPR005805">
    <property type="entry name" value="Rieske_Fe-S_prot_C"/>
</dbReference>
<keyword evidence="15" id="KW-0408">Iron</keyword>
<evidence type="ECO:0000256" key="18">
    <source>
        <dbReference type="ARBA" id="ARBA00023157"/>
    </source>
</evidence>
<evidence type="ECO:0000256" key="1">
    <source>
        <dbReference type="ARBA" id="ARBA00002444"/>
    </source>
</evidence>
<evidence type="ECO:0000256" key="14">
    <source>
        <dbReference type="ARBA" id="ARBA00022989"/>
    </source>
</evidence>
<evidence type="ECO:0000256" key="22">
    <source>
        <dbReference type="SAM" id="MobiDB-lite"/>
    </source>
</evidence>
<dbReference type="InterPro" id="IPR036922">
    <property type="entry name" value="Rieske_2Fe-2S_sf"/>
</dbReference>
<proteinExistence type="inferred from homology"/>